<feature type="transmembrane region" description="Helical" evidence="6">
    <location>
        <begin position="481"/>
        <end position="501"/>
    </location>
</feature>
<accession>A0A7J6USD0</accession>
<dbReference type="EMBL" id="JABWDY010044397">
    <property type="protein sequence ID" value="KAF5175165.1"/>
    <property type="molecule type" value="Genomic_DNA"/>
</dbReference>
<feature type="transmembrane region" description="Helical" evidence="6">
    <location>
        <begin position="166"/>
        <end position="185"/>
    </location>
</feature>
<dbReference type="PROSITE" id="PS01022">
    <property type="entry name" value="PTR2_1"/>
    <property type="match status" value="1"/>
</dbReference>
<protein>
    <submittedName>
        <fullName evidence="7">NRT1/ PTR FAMILY 5.4</fullName>
    </submittedName>
</protein>
<evidence type="ECO:0000313" key="8">
    <source>
        <dbReference type="Proteomes" id="UP000554482"/>
    </source>
</evidence>
<evidence type="ECO:0000256" key="1">
    <source>
        <dbReference type="ARBA" id="ARBA00004141"/>
    </source>
</evidence>
<feature type="transmembrane region" description="Helical" evidence="6">
    <location>
        <begin position="191"/>
        <end position="212"/>
    </location>
</feature>
<dbReference type="GO" id="GO:0006857">
    <property type="term" value="P:oligopeptide transport"/>
    <property type="evidence" value="ECO:0007669"/>
    <property type="project" value="InterPro"/>
</dbReference>
<comment type="subcellular location">
    <subcellularLocation>
        <location evidence="1">Membrane</location>
        <topology evidence="1">Multi-pass membrane protein</topology>
    </subcellularLocation>
</comment>
<feature type="transmembrane region" description="Helical" evidence="6">
    <location>
        <begin position="67"/>
        <end position="87"/>
    </location>
</feature>
<feature type="transmembrane region" description="Helical" evidence="6">
    <location>
        <begin position="439"/>
        <end position="460"/>
    </location>
</feature>
<keyword evidence="4 6" id="KW-1133">Transmembrane helix</keyword>
<evidence type="ECO:0000256" key="6">
    <source>
        <dbReference type="SAM" id="Phobius"/>
    </source>
</evidence>
<keyword evidence="8" id="KW-1185">Reference proteome</keyword>
<dbReference type="InterPro" id="IPR000109">
    <property type="entry name" value="POT_fam"/>
</dbReference>
<dbReference type="GO" id="GO:0016020">
    <property type="term" value="C:membrane"/>
    <property type="evidence" value="ECO:0007669"/>
    <property type="project" value="UniProtKB-SubCell"/>
</dbReference>
<comment type="caution">
    <text evidence="7">The sequence shown here is derived from an EMBL/GenBank/DDBJ whole genome shotgun (WGS) entry which is preliminary data.</text>
</comment>
<gene>
    <name evidence="7" type="ORF">FRX31_035251</name>
</gene>
<feature type="transmembrane region" description="Helical" evidence="6">
    <location>
        <begin position="311"/>
        <end position="331"/>
    </location>
</feature>
<feature type="transmembrane region" description="Helical" evidence="6">
    <location>
        <begin position="93"/>
        <end position="114"/>
    </location>
</feature>
<keyword evidence="3 6" id="KW-0812">Transmembrane</keyword>
<dbReference type="GO" id="GO:0022857">
    <property type="term" value="F:transmembrane transporter activity"/>
    <property type="evidence" value="ECO:0007669"/>
    <property type="project" value="InterPro"/>
</dbReference>
<keyword evidence="5 6" id="KW-0472">Membrane</keyword>
<dbReference type="InterPro" id="IPR036259">
    <property type="entry name" value="MFS_trans_sf"/>
</dbReference>
<evidence type="ECO:0000256" key="3">
    <source>
        <dbReference type="ARBA" id="ARBA00022692"/>
    </source>
</evidence>
<feature type="transmembrane region" description="Helical" evidence="6">
    <location>
        <begin position="394"/>
        <end position="414"/>
    </location>
</feature>
<reference evidence="7 8" key="1">
    <citation type="submission" date="2020-06" db="EMBL/GenBank/DDBJ databases">
        <title>Transcriptomic and genomic resources for Thalictrum thalictroides and T. hernandezii: Facilitating candidate gene discovery in an emerging model plant lineage.</title>
        <authorList>
            <person name="Arias T."/>
            <person name="Riano-Pachon D.M."/>
            <person name="Di Stilio V.S."/>
        </authorList>
    </citation>
    <scope>NUCLEOTIDE SEQUENCE [LARGE SCALE GENOMIC DNA]</scope>
    <source>
        <strain evidence="8">cv. WT478/WT964</strain>
        <tissue evidence="7">Leaves</tissue>
    </source>
</reference>
<feature type="transmembrane region" description="Helical" evidence="6">
    <location>
        <begin position="521"/>
        <end position="545"/>
    </location>
</feature>
<sequence>MDSSIISPLVIVQEKDSFKGGWASSVYLIGAEVLERFAMFGATGNLITFLTDILHEPTATAAKNVNIFNGAATLSPILGAFVADTYFGRFKTIFLSSLIYVMGLVMLTLSAWMVPLEFRPVPFFLSLYMIAIGTGGHKPCLQTFGADQFNENNLEEIKAKSTFFNWWYFGICFGASAGMLIIFYVQDYIGWVAGFVISSVAMAVGLGIFLLGKKSYRQHIPSGSPLTRIMQVFVAAICKRHLSVSKDNCTEWYEEGSDEGFRVQPSLQILPRTSHFKCLDKAAIIDDKDKMSVTKNNWRLCTVTQVEEVKLLLRLVPIWLSCLMYAVVNAQGGTFFTKQGHTMDTSIGKSFYVSPASLQVVITLTVLLFVPIYDKIFIPLARRLTGFQSGITMLQRIGFGMFLATIAMIIAALAETTRIRIAIQHGLQDQPNMTVPMSVWWLLPQYVISGVSNVFTVIGLQEFFYDQMPNEIRSVGSAAQFSVFGVGSLLSGVIISIVQYVSSKMGNEWLVDNLNRSHLDYYYWLLAGLGTFGLCAFVGVAKCFVYKKVNAIYPSLE</sequence>
<comment type="similarity">
    <text evidence="2">Belongs to the major facilitator superfamily. Proton-dependent oligopeptide transporter (POT/PTR) (TC 2.A.17) family.</text>
</comment>
<feature type="transmembrane region" description="Helical" evidence="6">
    <location>
        <begin position="351"/>
        <end position="373"/>
    </location>
</feature>
<dbReference type="InterPro" id="IPR018456">
    <property type="entry name" value="PTR2_symporter_CS"/>
</dbReference>
<proteinExistence type="inferred from homology"/>
<organism evidence="7 8">
    <name type="scientific">Thalictrum thalictroides</name>
    <name type="common">Rue-anemone</name>
    <name type="synonym">Anemone thalictroides</name>
    <dbReference type="NCBI Taxonomy" id="46969"/>
    <lineage>
        <taxon>Eukaryota</taxon>
        <taxon>Viridiplantae</taxon>
        <taxon>Streptophyta</taxon>
        <taxon>Embryophyta</taxon>
        <taxon>Tracheophyta</taxon>
        <taxon>Spermatophyta</taxon>
        <taxon>Magnoliopsida</taxon>
        <taxon>Ranunculales</taxon>
        <taxon>Ranunculaceae</taxon>
        <taxon>Thalictroideae</taxon>
        <taxon>Thalictrum</taxon>
    </lineage>
</organism>
<dbReference type="AlphaFoldDB" id="A0A7J6USD0"/>
<evidence type="ECO:0000256" key="2">
    <source>
        <dbReference type="ARBA" id="ARBA00005982"/>
    </source>
</evidence>
<dbReference type="Pfam" id="PF00854">
    <property type="entry name" value="PTR2"/>
    <property type="match status" value="1"/>
</dbReference>
<dbReference type="Gene3D" id="1.20.1250.20">
    <property type="entry name" value="MFS general substrate transporter like domains"/>
    <property type="match status" value="1"/>
</dbReference>
<dbReference type="Proteomes" id="UP000554482">
    <property type="component" value="Unassembled WGS sequence"/>
</dbReference>
<evidence type="ECO:0000256" key="4">
    <source>
        <dbReference type="ARBA" id="ARBA00022989"/>
    </source>
</evidence>
<name>A0A7J6USD0_THATH</name>
<evidence type="ECO:0000256" key="5">
    <source>
        <dbReference type="ARBA" id="ARBA00023136"/>
    </source>
</evidence>
<dbReference type="PANTHER" id="PTHR11654">
    <property type="entry name" value="OLIGOPEPTIDE TRANSPORTER-RELATED"/>
    <property type="match status" value="1"/>
</dbReference>
<evidence type="ECO:0000313" key="7">
    <source>
        <dbReference type="EMBL" id="KAF5175165.1"/>
    </source>
</evidence>
<dbReference type="OrthoDB" id="8904098at2759"/>
<dbReference type="SUPFAM" id="SSF103473">
    <property type="entry name" value="MFS general substrate transporter"/>
    <property type="match status" value="1"/>
</dbReference>